<gene>
    <name evidence="1" type="ORF">EXIGLDRAFT_717981</name>
</gene>
<keyword evidence="2" id="KW-1185">Reference proteome</keyword>
<accession>A0A165P3J4</accession>
<evidence type="ECO:0000313" key="2">
    <source>
        <dbReference type="Proteomes" id="UP000077266"/>
    </source>
</evidence>
<organism evidence="1 2">
    <name type="scientific">Exidia glandulosa HHB12029</name>
    <dbReference type="NCBI Taxonomy" id="1314781"/>
    <lineage>
        <taxon>Eukaryota</taxon>
        <taxon>Fungi</taxon>
        <taxon>Dikarya</taxon>
        <taxon>Basidiomycota</taxon>
        <taxon>Agaricomycotina</taxon>
        <taxon>Agaricomycetes</taxon>
        <taxon>Auriculariales</taxon>
        <taxon>Exidiaceae</taxon>
        <taxon>Exidia</taxon>
    </lineage>
</organism>
<evidence type="ECO:0000313" key="1">
    <source>
        <dbReference type="EMBL" id="KZW01592.1"/>
    </source>
</evidence>
<dbReference type="Proteomes" id="UP000077266">
    <property type="component" value="Unassembled WGS sequence"/>
</dbReference>
<reference evidence="1 2" key="1">
    <citation type="journal article" date="2016" name="Mol. Biol. Evol.">
        <title>Comparative Genomics of Early-Diverging Mushroom-Forming Fungi Provides Insights into the Origins of Lignocellulose Decay Capabilities.</title>
        <authorList>
            <person name="Nagy L.G."/>
            <person name="Riley R."/>
            <person name="Tritt A."/>
            <person name="Adam C."/>
            <person name="Daum C."/>
            <person name="Floudas D."/>
            <person name="Sun H."/>
            <person name="Yadav J.S."/>
            <person name="Pangilinan J."/>
            <person name="Larsson K.H."/>
            <person name="Matsuura K."/>
            <person name="Barry K."/>
            <person name="Labutti K."/>
            <person name="Kuo R."/>
            <person name="Ohm R.A."/>
            <person name="Bhattacharya S.S."/>
            <person name="Shirouzu T."/>
            <person name="Yoshinaga Y."/>
            <person name="Martin F.M."/>
            <person name="Grigoriev I.V."/>
            <person name="Hibbett D.S."/>
        </authorList>
    </citation>
    <scope>NUCLEOTIDE SEQUENCE [LARGE SCALE GENOMIC DNA]</scope>
    <source>
        <strain evidence="1 2">HHB12029</strain>
    </source>
</reference>
<name>A0A165P3J4_EXIGL</name>
<dbReference type="AlphaFoldDB" id="A0A165P3J4"/>
<protein>
    <submittedName>
        <fullName evidence="1">Uncharacterized protein</fullName>
    </submittedName>
</protein>
<sequence length="503" mass="55710">MPVIAEAKRFSHAMHEAADNEEVPRLSVVICIAFRDVGEDVQWITDFQCWEDFQQLERDAVYDVIGPEYDDLEDVVRALIQPSLAKCMKKICRLDIDLPATYFEALSPGLCQPAPLLERFRLEGCPNTMATYDIRPSHDLFGGHAPLLTNASFYGNECDITLDTPVPAFARVARVSLEIDIDIHLATLPRLFPSVRHLELHLLPSVLPEGDYETLGRQLHTLSASIRLYDEDQANDICAFLGAMRSVETIHVDFGTTGENLVPVEAFPLFEHMRDIPSLCVTLTEVVHNTAPCYEICIRSAASYTRQRVVRISKEMVLSCVADLVILKATITELHLPYEFLRPCLQFTALLPSLATLHIGANRSRIHPQSECPTLDAGPMPGFADDRSGTGLWPALALVRVHVQGASSIRVQNNNLLALLKGMKVPSVRQGSATRVLEISGPIVRVIIGDGHETSLTVPLAGLFSDFRFTATAHGSPSFEVRDHSSLSLPNFLQFTSTMQYAV</sequence>
<proteinExistence type="predicted"/>
<dbReference type="InParanoid" id="A0A165P3J4"/>
<dbReference type="EMBL" id="KV425893">
    <property type="protein sequence ID" value="KZW01592.1"/>
    <property type="molecule type" value="Genomic_DNA"/>
</dbReference>